<evidence type="ECO:0000256" key="3">
    <source>
        <dbReference type="ARBA" id="ARBA00022741"/>
    </source>
</evidence>
<keyword evidence="3" id="KW-0547">Nucleotide-binding</keyword>
<dbReference type="InterPro" id="IPR002182">
    <property type="entry name" value="NB-ARC"/>
</dbReference>
<proteinExistence type="inferred from homology"/>
<evidence type="ECO:0000313" key="8">
    <source>
        <dbReference type="Proteomes" id="UP000818029"/>
    </source>
</evidence>
<dbReference type="InterPro" id="IPR027417">
    <property type="entry name" value="P-loop_NTPase"/>
</dbReference>
<reference evidence="9" key="2">
    <citation type="submission" date="2025-08" db="UniProtKB">
        <authorList>
            <consortium name="RefSeq"/>
        </authorList>
    </citation>
    <scope>IDENTIFICATION</scope>
</reference>
<dbReference type="InterPro" id="IPR032675">
    <property type="entry name" value="LRR_dom_sf"/>
</dbReference>
<organism evidence="8 9">
    <name type="scientific">Gossypium hirsutum</name>
    <name type="common">Upland cotton</name>
    <name type="synonym">Gossypium mexicanum</name>
    <dbReference type="NCBI Taxonomy" id="3635"/>
    <lineage>
        <taxon>Eukaryota</taxon>
        <taxon>Viridiplantae</taxon>
        <taxon>Streptophyta</taxon>
        <taxon>Embryophyta</taxon>
        <taxon>Tracheophyta</taxon>
        <taxon>Spermatophyta</taxon>
        <taxon>Magnoliopsida</taxon>
        <taxon>eudicotyledons</taxon>
        <taxon>Gunneridae</taxon>
        <taxon>Pentapetalae</taxon>
        <taxon>rosids</taxon>
        <taxon>malvids</taxon>
        <taxon>Malvales</taxon>
        <taxon>Malvaceae</taxon>
        <taxon>Malvoideae</taxon>
        <taxon>Gossypium</taxon>
    </lineage>
</organism>
<feature type="domain" description="AAA+ ATPase" evidence="7">
    <location>
        <begin position="176"/>
        <end position="315"/>
    </location>
</feature>
<feature type="coiled-coil region" evidence="6">
    <location>
        <begin position="44"/>
        <end position="96"/>
    </location>
</feature>
<dbReference type="InterPro" id="IPR055414">
    <property type="entry name" value="LRR_R13L4/SHOC2-like"/>
</dbReference>
<dbReference type="Proteomes" id="UP000818029">
    <property type="component" value="Chromosome D11"/>
</dbReference>
<protein>
    <submittedName>
        <fullName evidence="9">Uncharacterized protein isoform X1</fullName>
    </submittedName>
</protein>
<sequence length="5616" mass="646528">MEVITGTASNLVPGVVGYVFQKIRRNFSYVYRYRRMVSGFEKKVETLKDKRDRVLLDVDAARKNDENIYPEVNSWLAKADKMIDLELKEVKGLEDEAKNKCFIGLCPNFKARYQLSKKAEEDTGAVDELLQQGQFDKVSYRDVPQPVVVVPPKDFDDFDSRKLVFNKIMEAVKDPNLNIIGVYGMPGVGKTTLVKEVSRQVKEDKLFDSVVMAVVTHTPDIKKIQDQIADTLGLTFKEQSMSGRASRLCQRLKKEKKIFVVLDDIWAKLDLMEVGIPFGDEHQGCTMLLTSRDLNVLSKDMDAKMRYSIGVLEHEEAWKFFKKIAGDGVESSDLLPIATEVAKKCGGLPIAIRTLATSLRNEPPFVWEDALRQLNRPSSSNFIEVSAAAYSSIEWSYDRLQSEEHKQIFLLCSLMGHNVIIEGLLMCAMGLGLFRGVNTVEETRNRLLTVVSRLKASCLLLDGYNNLHVDMHDLICDVAMSIAANRVFVLRDEDVLNDWPDDETMKECDKIVLDCPSINKLPDQLKCPKLTFFGMASKDPLMKIPENFFKEMKNLQVLILSDMNLSSLLSSISLLPNLRTLCLVDCALGDIALIGELKNLEILNFDGSDIEMLPEEIGQLTKLKWLDLTNCSKLKRIPPGVFCKLSRLEELYVDDSFVGWGAEGNFSQESNCSVAELNALSCLTTLDIHFPNAKIIPKGFSFEKLRRYIIFIGEGSDWDWDWGWVREYSRTLKLSLQTSISFLNNGVKVLLKKAENLYIDEVKGVEILLHESEVGDYFQQLKNLHIQNGAMIQYILKDNGDDHKIEFQLETLTLKDLPKLISFCSENEGSTSISPQGTTLFNQKTLFPKLKDLVLRSISSERIWHPQAFCSTRNLTKLIIKGCTNLKYVLSDSMVEYLQQLKYLEISECKCIQEITSKENKIKEAFRNMYLICFPRLKTLKLKGLQKIVGFCHEDYNVEFPTLKILEIESCPKLQGFIHNSKSKEIPIDAVFFNNKVDFPNLEKITISHLRNAKRIWHNKLQKNSFSMLKELTVKECDMLLNIFPPFLLGVFQRLEKLIVIDCASLEEVFQFQVQGLDTEETDVVASQLREVNLFRLPSLKHVWTKYHKGNISFESLRQVCIRECWSLKTLFPFSIAKGLQRLEGLTISRCGVEEIVSKNDEGSDKQEIWFAFNQLSFLNLWHLPYLTCFYPGIHRTTWSALKKLRMAECWRIKIFGHEESQIQNSLFLIEKVIPQLEEVSFTGDCVKMISDGQYESDLFCNIKFLRISSYSDVSVVFLISFLRRFYNLESLELGSCSFKELASFENDACEDQDMIITIPKVKKLRLDLVNNIRHLWKQDSPLGHICASLECLELWNCGNLINAGLDLSFSENLTTLDVFKCHDMLELITSSKARSMTCLVTMRIRECERMREVVASDGDETSYEIVFRALKCLELHCLQSLTSFCSRKFALRFPSLEQVTLSQCPRMKNFSQGVLTTPKLQKVQLTQTDFTGRWAGDFNATVEQLYQEQVGYRGLKHLKFSEFPELVNIWSRNPQEMLDFTTLEFLEFCDSNNLRYIFNFSMAFGLGQLRQMEIKRCGNLEQVIKEEGPITMVEEAITDSSKIISIFPRLRSIIVESCPDMTSFYMGSKGLECPSLVEIQVADCSNMTTFVSTFSRDEDKEVIIGDEVDKVATLFSDKVAFPNLEKITISHLRNAKRIWHNKLYKNSFSMLKELTVKECDVLLNIFSPFLLGVFQRLEKLIVIDCASLEEVFQFQMPGLDTEETDVVASHLREVNLVRLPRLKHVWTKYHKGNISFESLRQVSIRDCLSLKTLFPFSIAKCLQQLESLLIEKCGLEEIVSKNDEGSDEQEIWFAFNQLSFLNLWYLPYLTCFYPGIHRTTWSALKKLKMAGCWRIKIFGHEESQIPNSLFLIEKVIPQLEEVSFTGDCIKMISDGQYESDLFCNIKFLRISSYSDVSVVFLISFLRRFYNLESLELGSCSFKELASFENDACEDQDMIITIPKVKKLRLDLVNNIRHQWKQDSPLGHICASLECLELWNCGNLINAGLDLSFSENLTTLDVFKCHEMLELITSSKARSMTCLVTMRIRECERMREVVASDGDETSYEIVFRALKCLELHCLQSLTSFCSRKFALRFPSLEQVTLSQCPRMKNFSQGVLTTPKLQKVQLTQTDFTGRWAGDFNATVEQLYQEQVGYRGLKHLKFSEFPELVNIWSRNPQEMLDFTTLEFLEFCDSNNLRYIFNFSIAFGLGQLRQMEIKRCGNLEQVIKEEGPITMVEEAITDSSKIISIFPRLRSIIVESCPDMTSFYMGSKGLECPSLVEIQVADCSNMTTFVSTFSRDEDKEVIIGDEVDKVATLFSDKVAFPNLEKITISHLRNAKRIWHNKLYKNSFSMLKELTVKECDVLLNIFSPFLLGVFQRLEKLIVIDCASLEEVFQFQMPGLDTEETDVVASHLREVNLVRLPRLKHVWTKYHKGNISFESLRQVCILDCLSLKTLFPFSIAKCLQQLESLLIEKCGLEEIVSKNDEGSDEQEIWFAFNQLSFLNLWYLPYLTCFYPGIHRTTWSALKKLKMAGCWRIKIFGHEESQIQNSLFLIEKVIPQLEEVSFTGDCIKMISDGQYESDLFCNIKFLRISSYYGVSVVFLISFLRRFYNLEILELGACSFKELASFENDACENQDMIITIPKVKKLRLDLVNNIRHQWKQDSPLGHICASLECLEVWKCGNLIDLGLDISFSENLTTLDVFNCDEMLELITSSKARSMTCLVTMRIRECERMREVVASDGDETSYEIVFRALKCLELHCLQSLTSFCSRKFALRFPSLEQVTLSQCPRMKNFSQGVLTTPKLQKVQLTQTDFTGRWAGDFNATVEQLYQEQVGYRGLKHLKFSEFPELVNIWSRNPQEMLDFTTLEFLEFCDSNNLRYIFNFSMAFGLGQLRQMEIKRCGNLEQVIKEEGPITMVEEAIPDSSNIISIFPRLRSIIVESCPDMTSFYMGSKGLECPCLVEIQVADCSNMTTFVSTFSRDEDKEVIIGDEVDKVATLFSDKVAFPNLEKITISHLRNAKRIWHSKLHKNSFSMLKELTVKECDVLLNIFPPFLLGVFQRLEKLIVIDCASLEEVFQFQVQGLDTEETDVVASQLRELDLVRLSGLKHVWTKYHKGNISFESLQQVCIEDCWNLKTLFPFSIAKGLQHLERLFIENCGLEEIVSKNDEGSDEQEIWFAFNQLSFLKLWHLPYLTCFYPGIHRTTWSALKKLRMAECWRIKIFGHEESQIQNSLFLIEKVIPQLEEVSFTSDCVKMISDGQYESDIFCNIKFLRISSYSDVSVVFLISFLRRFYNLEGLELGYCSFKELASFENDACEDQDMIITIPKVKKLRLDLVNNISHLWKQDSPLGHICASLECLEVCNCGNLINSGLELSFSKNLTTLDVFECHEMLELITSSKARSLACLVTMRIRECERMREVVASDGDETSYEIVFRALKCLELHCLQSLTSFCSRNYALRFPSLEQVTLSQCPRMKNFNKGELTTPKLQKLQLTQTDFRGRWAGDLNATVEQLYQEQVGYRGLKHLKLSEFPELVDIWSRNPQEMLDFTTLEFLEVCDSNNLRYIFNLTMAFGLGQLRQMEIKRCGNLEQVIKEEGPITMVEEAITDTSKMIRIFPRLRSITVESCPVMTSFYMGSKGLECPSLVEIKIVDCSNMTTFVCTFSRNEDKEVIIGDEVDNVTVIFSDKVAFPNLEKITISHLRNAKRIWHSKLHKNSFSMLKELTVKECDVLLNIFPPFLLGVFQRLEKLIVIDCASLEEVFQFQVQGLDTEETDVVASQLRELDLVRLPGLKHVWTKYHKGNISFESLQQVCIEDCWNLKTLFPFSIAKGLQQLERLFIESCGLEEIVSKNDEGSDEQEIWFAFNQLSFLKLWHLPYLTCFYPGIHRTTWSALKKLRMADCWRIKIFGHEESQIQNSLFLIEKVIPQLEEVSFTGDCIKMISDGQHESDLFCNIKFLRISFYSDVSVVFLISFLRRFYNLESLDLGSCSFKELASFGNDACEDQDMIITIPKVKELRLDLVNNIRHQWKQDSPLGHICASLECLEVWNCGNLIDLGLDISFSENLTTLDVFNCDEMLELITSSKARSLACLVTMRIRKCERMREVVASDGDETSYEIVFRALKCLELHCLQSLTSFCSRNYALRFPSLEQVTLSQCPRMKNFNKGELTTPKLQKLQLTQTDFTGRWAGDLNATVEQLYQEQVGYRGLKHLKFSEFPELVDIWSRNPQEIFYFTTLEFLEVCDSNNLRYIFNLSMAFGLRQLRQMEIKRRGNLEQVIKEEGPIAMVKEAITDSSKIISIFPRLRSVTVESCPDMTSFYMGSKGLECPSLVELKIVDCSNMTTFVCTFSRDEDKEVIIGDEVDNVTVIFSDKVAFPNLEKITISHLRNAKRIWHSKLHKNSFSMLKELTVKECDVLLNIFPPFLLGVFQRLEKLIVIDCASLEEVFQFQVQGLDTEETDVVASQLRELDLVRLPGLKHVWTKYHKGNISFESLQQVCIEDCWNLKTLFPFSIAKGLQQLERLFIESCGLEEIVSKNDEGSDEQEIWFAFNQLSFLKLWHLPYLTCFYPGIHRTTWSALKKLKMADCWRIKIFGHEESQIQNSLFLIEKVIPQLEEVSFTGDCIKMISDGQHESDLFCNIKFLRISFYSDVSVVFLISFLRRFYNLESLDLGSCSFKELASFGNDACEDQDMIITIPKVKKLRLDLVNNIRHQWKQDSPLGHICASLECLEVWNCGNLIDLGLDISFSENLTTLDVFNCDEMLELITSSKARSLACLVTMRIRKCERMREVVASDGDETSYEIVFRALKCLELHCLQSLTSFCSRNYALRFPSLEQVTLSQCPRMKNFNKGELTTPKLQKLQLTQTDFTGRWAGDLNATVEQLYQERVGYRGLKHLKFSEFPELVDIWSRNPQEIFYFTTLEFLEVCDSNNLRYIFNLSMAFGLRQLRQMEIKRCGNLEQVIKEEGPIAMVKEAITDSSKIISIFPRLRSITVESCPDMTSFYMGSKGLECPSLVELKIVDCSNMTTFVCTFSRDEDKEVMIGDEIDKVATFFSDKVVFPKLEKLTISGLRNVKRMWYKQLCSKSFSNLKELEVELCDSLLNIFPHFFLGVFQRLEKLRVTDCASLEEVFQLQLQIQMLDIEEACIVTSKLRQLELFHLPKLKHVWNKDPNENISFENLREVHVQECWSLKTLFPFSMAKDLQQLESLIVNGCGVEEIVSKSVEESDQDEMLFEFNQLSFLALWTLPNLVCFYPGMHNITCPMLKRLRTYWPTKTKMLGNVVLQLLLIGKIIPQLEHISLTADDIAMITDGQFAIDLFSHIKVLQITEYIKDSVVVPFHFFQRFSNLQKLKMVGCNFKEFSPYEVDVVEKRNVTTLLPRINKLTLQGVDKMTHLWKQGSPFHHICANLETLKVSECVSVISLSCASSSFQNLTTLDVWNCKEMVELITSSKAQCLEQLVTLKIGGCEMMREVIASDGDEATHHEIIFKELKYLELYDLQNLKSFCSGNYTLKFPSLDEVDVSFCPAMENFCNGALSTPKLQEVETERGVRRCWDLNATIEQLNKEECEPFEETDEDSL</sequence>
<evidence type="ECO:0000259" key="7">
    <source>
        <dbReference type="SMART" id="SM00382"/>
    </source>
</evidence>
<evidence type="ECO:0000256" key="1">
    <source>
        <dbReference type="ARBA" id="ARBA00008894"/>
    </source>
</evidence>
<accession>A0ABM3B1Z1</accession>
<keyword evidence="2" id="KW-0677">Repeat</keyword>
<dbReference type="SUPFAM" id="SSF52047">
    <property type="entry name" value="RNI-like"/>
    <property type="match status" value="15"/>
</dbReference>
<comment type="similarity">
    <text evidence="1">Belongs to the disease resistance NB-LRR family.</text>
</comment>
<reference evidence="8" key="1">
    <citation type="journal article" date="2020" name="Nat. Genet.">
        <title>Genomic diversifications of five Gossypium allopolyploid species and their impact on cotton improvement.</title>
        <authorList>
            <person name="Chen Z.J."/>
            <person name="Sreedasyam A."/>
            <person name="Ando A."/>
            <person name="Song Q."/>
            <person name="De Santiago L.M."/>
            <person name="Hulse-Kemp A.M."/>
            <person name="Ding M."/>
            <person name="Ye W."/>
            <person name="Kirkbride R.C."/>
            <person name="Jenkins J."/>
            <person name="Plott C."/>
            <person name="Lovell J."/>
            <person name="Lin Y.M."/>
            <person name="Vaughn R."/>
            <person name="Liu B."/>
            <person name="Simpson S."/>
            <person name="Scheffler B.E."/>
            <person name="Wen L."/>
            <person name="Saski C.A."/>
            <person name="Grover C.E."/>
            <person name="Hu G."/>
            <person name="Conover J.L."/>
            <person name="Carlson J.W."/>
            <person name="Shu S."/>
            <person name="Boston L.B."/>
            <person name="Williams M."/>
            <person name="Peterson D.G."/>
            <person name="McGee K."/>
            <person name="Jones D.C."/>
            <person name="Wendel J.F."/>
            <person name="Stelly D.M."/>
            <person name="Grimwood J."/>
            <person name="Schmutz J."/>
        </authorList>
    </citation>
    <scope>NUCLEOTIDE SEQUENCE [LARGE SCALE GENOMIC DNA]</scope>
    <source>
        <strain evidence="8">cv. TM-1</strain>
    </source>
</reference>
<evidence type="ECO:0000256" key="2">
    <source>
        <dbReference type="ARBA" id="ARBA00022737"/>
    </source>
</evidence>
<keyword evidence="4" id="KW-0611">Plant defense</keyword>
<evidence type="ECO:0000313" key="9">
    <source>
        <dbReference type="RefSeq" id="XP_040961066.1"/>
    </source>
</evidence>
<evidence type="ECO:0000256" key="4">
    <source>
        <dbReference type="ARBA" id="ARBA00022821"/>
    </source>
</evidence>
<dbReference type="Gene3D" id="3.40.50.300">
    <property type="entry name" value="P-loop containing nucleotide triphosphate hydrolases"/>
    <property type="match status" value="1"/>
</dbReference>
<dbReference type="PRINTS" id="PR00364">
    <property type="entry name" value="DISEASERSIST"/>
</dbReference>
<dbReference type="InterPro" id="IPR050905">
    <property type="entry name" value="Plant_NBS-LRR"/>
</dbReference>
<keyword evidence="5" id="KW-0067">ATP-binding</keyword>
<dbReference type="Gene3D" id="1.10.8.430">
    <property type="entry name" value="Helical domain of apoptotic protease-activating factors"/>
    <property type="match status" value="1"/>
</dbReference>
<gene>
    <name evidence="9" type="primary">LOC107925792</name>
</gene>
<dbReference type="GeneID" id="107925792"/>
<evidence type="ECO:0000256" key="5">
    <source>
        <dbReference type="ARBA" id="ARBA00022840"/>
    </source>
</evidence>
<dbReference type="InterPro" id="IPR003593">
    <property type="entry name" value="AAA+_ATPase"/>
</dbReference>
<name>A0ABM3B1Z1_GOSHI</name>
<dbReference type="RefSeq" id="XP_040961066.1">
    <property type="nucleotide sequence ID" value="XM_041105132.1"/>
</dbReference>
<keyword evidence="8" id="KW-1185">Reference proteome</keyword>
<dbReference type="PANTHER" id="PTHR33463:SF192">
    <property type="entry name" value="DISEASE RESISTANCE PROTEIN RPS2-LIKE"/>
    <property type="match status" value="1"/>
</dbReference>
<dbReference type="Pfam" id="PF23247">
    <property type="entry name" value="LRR_RPS2"/>
    <property type="match status" value="28"/>
</dbReference>
<dbReference type="PANTHER" id="PTHR33463">
    <property type="entry name" value="NB-ARC DOMAIN-CONTAINING PROTEIN-RELATED"/>
    <property type="match status" value="1"/>
</dbReference>
<dbReference type="SMART" id="SM00382">
    <property type="entry name" value="AAA"/>
    <property type="match status" value="1"/>
</dbReference>
<dbReference type="Gene3D" id="3.80.10.10">
    <property type="entry name" value="Ribonuclease Inhibitor"/>
    <property type="match status" value="18"/>
</dbReference>
<dbReference type="InterPro" id="IPR057135">
    <property type="entry name" value="At4g27190-like_LRR"/>
</dbReference>
<dbReference type="SUPFAM" id="SSF52540">
    <property type="entry name" value="P-loop containing nucleoside triphosphate hydrolases"/>
    <property type="match status" value="1"/>
</dbReference>
<dbReference type="Pfam" id="PF23598">
    <property type="entry name" value="LRR_14"/>
    <property type="match status" value="1"/>
</dbReference>
<dbReference type="InterPro" id="IPR042197">
    <property type="entry name" value="Apaf_helical"/>
</dbReference>
<dbReference type="SUPFAM" id="SSF52058">
    <property type="entry name" value="L domain-like"/>
    <property type="match status" value="3"/>
</dbReference>
<evidence type="ECO:0000256" key="6">
    <source>
        <dbReference type="SAM" id="Coils"/>
    </source>
</evidence>
<dbReference type="Pfam" id="PF00931">
    <property type="entry name" value="NB-ARC"/>
    <property type="match status" value="1"/>
</dbReference>
<keyword evidence="6" id="KW-0175">Coiled coil</keyword>